<evidence type="ECO:0000256" key="5">
    <source>
        <dbReference type="ARBA" id="ARBA00022958"/>
    </source>
</evidence>
<keyword evidence="7" id="KW-0464">Manganese</keyword>
<evidence type="ECO:0000259" key="8">
    <source>
        <dbReference type="Pfam" id="PF01996"/>
    </source>
</evidence>
<dbReference type="GO" id="GO:0052618">
    <property type="term" value="F:coenzyme F420-0:L-glutamate ligase activity"/>
    <property type="evidence" value="ECO:0007669"/>
    <property type="project" value="TreeGrafter"/>
</dbReference>
<dbReference type="NCBIfam" id="TIGR01916">
    <property type="entry name" value="F420_cofE"/>
    <property type="match status" value="1"/>
</dbReference>
<accession>A0A133UKS2</accession>
<evidence type="ECO:0000256" key="1">
    <source>
        <dbReference type="ARBA" id="ARBA00022598"/>
    </source>
</evidence>
<dbReference type="GO" id="GO:0005525">
    <property type="term" value="F:GTP binding"/>
    <property type="evidence" value="ECO:0007669"/>
    <property type="project" value="UniProtKB-KW"/>
</dbReference>
<evidence type="ECO:0000256" key="7">
    <source>
        <dbReference type="ARBA" id="ARBA00023211"/>
    </source>
</evidence>
<keyword evidence="1" id="KW-0436">Ligase</keyword>
<evidence type="ECO:0000313" key="9">
    <source>
        <dbReference type="EMBL" id="KXA94769.1"/>
    </source>
</evidence>
<protein>
    <recommendedName>
        <fullName evidence="8">Coenzyme F420:L-glutamate ligase-like domain-containing protein</fullName>
    </recommendedName>
</protein>
<dbReference type="Proteomes" id="UP000070284">
    <property type="component" value="Unassembled WGS sequence"/>
</dbReference>
<comment type="caution">
    <text evidence="9">The sequence shown here is derived from an EMBL/GenBank/DDBJ whole genome shotgun (WGS) entry which is preliminary data.</text>
</comment>
<dbReference type="InterPro" id="IPR008225">
    <property type="entry name" value="F420-0_g-glutamyl_ligase"/>
</dbReference>
<evidence type="ECO:0000256" key="3">
    <source>
        <dbReference type="ARBA" id="ARBA00022741"/>
    </source>
</evidence>
<dbReference type="EMBL" id="LHXO01000040">
    <property type="protein sequence ID" value="KXA94769.1"/>
    <property type="molecule type" value="Genomic_DNA"/>
</dbReference>
<dbReference type="PANTHER" id="PTHR47917">
    <property type="match status" value="1"/>
</dbReference>
<evidence type="ECO:0000256" key="6">
    <source>
        <dbReference type="ARBA" id="ARBA00023134"/>
    </source>
</evidence>
<proteinExistence type="predicted"/>
<feature type="domain" description="Coenzyme F420:L-glutamate ligase-like" evidence="8">
    <location>
        <begin position="5"/>
        <end position="221"/>
    </location>
</feature>
<dbReference type="AlphaFoldDB" id="A0A133UKS2"/>
<gene>
    <name evidence="9" type="ORF">AKJ65_03490</name>
</gene>
<dbReference type="PANTHER" id="PTHR47917:SF1">
    <property type="entry name" value="COENZYME F420:L-GLUTAMATE LIGASE"/>
    <property type="match status" value="1"/>
</dbReference>
<keyword evidence="5" id="KW-0630">Potassium</keyword>
<keyword evidence="10" id="KW-1185">Reference proteome</keyword>
<reference evidence="9 10" key="1">
    <citation type="journal article" date="2016" name="Sci. Rep.">
        <title>Metabolic traits of an uncultured archaeal lineage -MSBL1- from brine pools of the Red Sea.</title>
        <authorList>
            <person name="Mwirichia R."/>
            <person name="Alam I."/>
            <person name="Rashid M."/>
            <person name="Vinu M."/>
            <person name="Ba-Alawi W."/>
            <person name="Anthony Kamau A."/>
            <person name="Kamanda Ngugi D."/>
            <person name="Goker M."/>
            <person name="Klenk H.P."/>
            <person name="Bajic V."/>
            <person name="Stingl U."/>
        </authorList>
    </citation>
    <scope>NUCLEOTIDE SEQUENCE [LARGE SCALE GENOMIC DNA]</scope>
    <source>
        <strain evidence="9">SCGC-AAA259E19</strain>
    </source>
</reference>
<dbReference type="GO" id="GO:0046872">
    <property type="term" value="F:metal ion binding"/>
    <property type="evidence" value="ECO:0007669"/>
    <property type="project" value="UniProtKB-KW"/>
</dbReference>
<name>A0A133UKS2_9EURY</name>
<organism evidence="9 10">
    <name type="scientific">candidate division MSBL1 archaeon SCGC-AAA259E19</name>
    <dbReference type="NCBI Taxonomy" id="1698264"/>
    <lineage>
        <taxon>Archaea</taxon>
        <taxon>Methanobacteriati</taxon>
        <taxon>Methanobacteriota</taxon>
        <taxon>candidate division MSBL1</taxon>
    </lineage>
</organism>
<dbReference type="Gene3D" id="3.90.1660.10">
    <property type="entry name" value="CofE-like domain"/>
    <property type="match status" value="1"/>
</dbReference>
<evidence type="ECO:0000256" key="4">
    <source>
        <dbReference type="ARBA" id="ARBA00022842"/>
    </source>
</evidence>
<keyword evidence="2" id="KW-0479">Metal-binding</keyword>
<evidence type="ECO:0000256" key="2">
    <source>
        <dbReference type="ARBA" id="ARBA00022723"/>
    </source>
</evidence>
<keyword evidence="3" id="KW-0547">Nucleotide-binding</keyword>
<evidence type="ECO:0000313" key="10">
    <source>
        <dbReference type="Proteomes" id="UP000070284"/>
    </source>
</evidence>
<keyword evidence="6" id="KW-0342">GTP-binding</keyword>
<sequence>MEIIGVKTPKIKPGDDLAEIILNSLDDGKKLRNRDILVLASSVVSMSANRIRDMANVKPNEEAKKLTSRSSLNENFVEIIVQEADKILCPSKKCVLTVKDDMLRVNAGVDRSNVPQGKALLLPENPDKEAAKIREKLEEKTGKKLGVVISDSHVNPLRLGTTGQAIGSSGVQMVLDYRNKKDLYGRELQITFRGIGDQMAAAAQLVMGESDESKPVVVLRGFKEAFTEGSKTSIKISSERCVYSGLFDYEMED</sequence>
<dbReference type="InterPro" id="IPR002847">
    <property type="entry name" value="F420-0_gamma-glut_ligase-dom"/>
</dbReference>
<dbReference type="Pfam" id="PF01996">
    <property type="entry name" value="F420_ligase"/>
    <property type="match status" value="1"/>
</dbReference>
<dbReference type="SUPFAM" id="SSF144010">
    <property type="entry name" value="CofE-like"/>
    <property type="match status" value="1"/>
</dbReference>
<dbReference type="Gene3D" id="3.30.1330.100">
    <property type="entry name" value="CofE-like"/>
    <property type="match status" value="1"/>
</dbReference>
<keyword evidence="4" id="KW-0460">Magnesium</keyword>